<evidence type="ECO:0000256" key="4">
    <source>
        <dbReference type="ARBA" id="ARBA00023159"/>
    </source>
</evidence>
<comment type="subcellular location">
    <subcellularLocation>
        <location evidence="1">Cytoplasm</location>
    </subcellularLocation>
</comment>
<keyword evidence="2" id="KW-0805">Transcription regulation</keyword>
<evidence type="ECO:0000259" key="8">
    <source>
        <dbReference type="PROSITE" id="PS01124"/>
    </source>
</evidence>
<dbReference type="SMART" id="SM00342">
    <property type="entry name" value="HTH_ARAC"/>
    <property type="match status" value="1"/>
</dbReference>
<dbReference type="NCBIfam" id="NF007243">
    <property type="entry name" value="PRK09685.1"/>
    <property type="match status" value="1"/>
</dbReference>
<dbReference type="InterPro" id="IPR050204">
    <property type="entry name" value="AraC_XylS_family_regulators"/>
</dbReference>
<dbReference type="AlphaFoldDB" id="A0AA42QB06"/>
<dbReference type="InterPro" id="IPR035418">
    <property type="entry name" value="AraC-bd_2"/>
</dbReference>
<sequence length="322" mass="35796">MSVQTLHDFEHWNHIVHAVCGRFVTQRDKQADTFIGDIRHHDLGGLNLADIQVNAASIRRERGSATRGDDRFYFLVLQRQGRMQIQHGSQAFDLQPGEMALFDSAQTFEMQPQGLINQLSIHLCRDAVDRLLPSATSRFGKLQQGTLSGHLLQGMLQQIGNADMGNGATSQHGAALQDALITLLQPSLDEASALAGGSPLRRLAERLINEALLNPPTPLELASHLNISVRQLYRQFEMDGDSVCRYIQRQRLQSSARDLLHNSDAALPITTIAYKWGFSDPAHFSRVFKRHYGMSPKAYRGEGRSRSSGTHVGKETDLPAPE</sequence>
<dbReference type="PANTHER" id="PTHR46796">
    <property type="entry name" value="HTH-TYPE TRANSCRIPTIONAL ACTIVATOR RHAS-RELATED"/>
    <property type="match status" value="1"/>
</dbReference>
<dbReference type="EMBL" id="JAOCJE010000001">
    <property type="protein sequence ID" value="MDH1339314.1"/>
    <property type="molecule type" value="Genomic_DNA"/>
</dbReference>
<evidence type="ECO:0000256" key="5">
    <source>
        <dbReference type="ARBA" id="ARBA00023163"/>
    </source>
</evidence>
<protein>
    <submittedName>
        <fullName evidence="9">Transcriptional regulator FeaR</fullName>
    </submittedName>
</protein>
<evidence type="ECO:0000313" key="10">
    <source>
        <dbReference type="Proteomes" id="UP001161697"/>
    </source>
</evidence>
<accession>A0AA42QB06</accession>
<name>A0AA42QB06_ECTOL</name>
<evidence type="ECO:0000313" key="9">
    <source>
        <dbReference type="EMBL" id="MDH1339314.1"/>
    </source>
</evidence>
<evidence type="ECO:0000256" key="6">
    <source>
        <dbReference type="ARBA" id="ARBA00037345"/>
    </source>
</evidence>
<keyword evidence="4" id="KW-0010">Activator</keyword>
<dbReference type="PANTHER" id="PTHR46796:SF6">
    <property type="entry name" value="ARAC SUBFAMILY"/>
    <property type="match status" value="1"/>
</dbReference>
<gene>
    <name evidence="9" type="primary">feaR</name>
    <name evidence="9" type="ORF">N5J11_08690</name>
</gene>
<evidence type="ECO:0000256" key="3">
    <source>
        <dbReference type="ARBA" id="ARBA00023125"/>
    </source>
</evidence>
<dbReference type="RefSeq" id="WP_279534151.1">
    <property type="nucleotide sequence ID" value="NZ_CP104579.1"/>
</dbReference>
<keyword evidence="5" id="KW-0804">Transcription</keyword>
<dbReference type="Proteomes" id="UP001161697">
    <property type="component" value="Unassembled WGS sequence"/>
</dbReference>
<dbReference type="InterPro" id="IPR018060">
    <property type="entry name" value="HTH_AraC"/>
</dbReference>
<dbReference type="Pfam" id="PF12833">
    <property type="entry name" value="HTH_18"/>
    <property type="match status" value="1"/>
</dbReference>
<keyword evidence="3" id="KW-0238">DNA-binding</keyword>
<feature type="domain" description="HTH araC/xylS-type" evidence="8">
    <location>
        <begin position="202"/>
        <end position="302"/>
    </location>
</feature>
<dbReference type="PRINTS" id="PR00032">
    <property type="entry name" value="HTHARAC"/>
</dbReference>
<dbReference type="InterPro" id="IPR020449">
    <property type="entry name" value="Tscrpt_reg_AraC-type_HTH"/>
</dbReference>
<organism evidence="9 10">
    <name type="scientific">Ectopseudomonas oleovorans</name>
    <name type="common">Pseudomonas oleovorans</name>
    <dbReference type="NCBI Taxonomy" id="301"/>
    <lineage>
        <taxon>Bacteria</taxon>
        <taxon>Pseudomonadati</taxon>
        <taxon>Pseudomonadota</taxon>
        <taxon>Gammaproteobacteria</taxon>
        <taxon>Pseudomonadales</taxon>
        <taxon>Pseudomonadaceae</taxon>
        <taxon>Ectopseudomonas</taxon>
    </lineage>
</organism>
<evidence type="ECO:0000256" key="2">
    <source>
        <dbReference type="ARBA" id="ARBA00023015"/>
    </source>
</evidence>
<feature type="region of interest" description="Disordered" evidence="7">
    <location>
        <begin position="298"/>
        <end position="322"/>
    </location>
</feature>
<dbReference type="GO" id="GO:0005737">
    <property type="term" value="C:cytoplasm"/>
    <property type="evidence" value="ECO:0007669"/>
    <property type="project" value="UniProtKB-SubCell"/>
</dbReference>
<evidence type="ECO:0000256" key="1">
    <source>
        <dbReference type="ARBA" id="ARBA00004496"/>
    </source>
</evidence>
<dbReference type="Gene3D" id="1.10.10.60">
    <property type="entry name" value="Homeodomain-like"/>
    <property type="match status" value="1"/>
</dbReference>
<comment type="function">
    <text evidence="6">Regulatory protein of the TOL plasmid xyl operons. XylS activates the xylXYZLTEGFJQKIH operon required for the degradation of toluene, m-xylene and p-xylene.</text>
</comment>
<dbReference type="PROSITE" id="PS01124">
    <property type="entry name" value="HTH_ARAC_FAMILY_2"/>
    <property type="match status" value="1"/>
</dbReference>
<dbReference type="InterPro" id="IPR018062">
    <property type="entry name" value="HTH_AraC-typ_CS"/>
</dbReference>
<dbReference type="GO" id="GO:0003700">
    <property type="term" value="F:DNA-binding transcription factor activity"/>
    <property type="evidence" value="ECO:0007669"/>
    <property type="project" value="InterPro"/>
</dbReference>
<dbReference type="PROSITE" id="PS00041">
    <property type="entry name" value="HTH_ARAC_FAMILY_1"/>
    <property type="match status" value="1"/>
</dbReference>
<reference evidence="9" key="1">
    <citation type="submission" date="2022-09" db="EMBL/GenBank/DDBJ databases">
        <title>Intensive care unit water sources are persistently colonized with multi-drug resistant bacteria and are the site of extensive horizontal gene transfer of antibiotic resistance genes.</title>
        <authorList>
            <person name="Diorio-Toth L."/>
        </authorList>
    </citation>
    <scope>NUCLEOTIDE SEQUENCE</scope>
    <source>
        <strain evidence="9">GD03704</strain>
    </source>
</reference>
<comment type="caution">
    <text evidence="9">The sequence shown here is derived from an EMBL/GenBank/DDBJ whole genome shotgun (WGS) entry which is preliminary data.</text>
</comment>
<dbReference type="InterPro" id="IPR009057">
    <property type="entry name" value="Homeodomain-like_sf"/>
</dbReference>
<dbReference type="GO" id="GO:0043565">
    <property type="term" value="F:sequence-specific DNA binding"/>
    <property type="evidence" value="ECO:0007669"/>
    <property type="project" value="InterPro"/>
</dbReference>
<dbReference type="Pfam" id="PF14525">
    <property type="entry name" value="AraC_binding_2"/>
    <property type="match status" value="1"/>
</dbReference>
<evidence type="ECO:0000256" key="7">
    <source>
        <dbReference type="SAM" id="MobiDB-lite"/>
    </source>
</evidence>
<feature type="compositionally biased region" description="Basic and acidic residues" evidence="7">
    <location>
        <begin position="312"/>
        <end position="322"/>
    </location>
</feature>
<dbReference type="GO" id="GO:0009893">
    <property type="term" value="P:positive regulation of metabolic process"/>
    <property type="evidence" value="ECO:0007669"/>
    <property type="project" value="UniProtKB-ARBA"/>
</dbReference>
<proteinExistence type="predicted"/>
<dbReference type="SUPFAM" id="SSF46689">
    <property type="entry name" value="Homeodomain-like"/>
    <property type="match status" value="1"/>
</dbReference>